<keyword evidence="3" id="KW-1185">Reference proteome</keyword>
<gene>
    <name evidence="2" type="ORF">SLS60_010220</name>
</gene>
<dbReference type="Proteomes" id="UP001521785">
    <property type="component" value="Unassembled WGS sequence"/>
</dbReference>
<comment type="caution">
    <text evidence="2">The sequence shown here is derived from an EMBL/GenBank/DDBJ whole genome shotgun (WGS) entry which is preliminary data.</text>
</comment>
<feature type="region of interest" description="Disordered" evidence="1">
    <location>
        <begin position="250"/>
        <end position="295"/>
    </location>
</feature>
<feature type="compositionally biased region" description="Basic and acidic residues" evidence="1">
    <location>
        <begin position="308"/>
        <end position="325"/>
    </location>
</feature>
<name>A0ABR3QQM6_9PLEO</name>
<evidence type="ECO:0000313" key="2">
    <source>
        <dbReference type="EMBL" id="KAL1594460.1"/>
    </source>
</evidence>
<organism evidence="2 3">
    <name type="scientific">Paraconiothyrium brasiliense</name>
    <dbReference type="NCBI Taxonomy" id="300254"/>
    <lineage>
        <taxon>Eukaryota</taxon>
        <taxon>Fungi</taxon>
        <taxon>Dikarya</taxon>
        <taxon>Ascomycota</taxon>
        <taxon>Pezizomycotina</taxon>
        <taxon>Dothideomycetes</taxon>
        <taxon>Pleosporomycetidae</taxon>
        <taxon>Pleosporales</taxon>
        <taxon>Massarineae</taxon>
        <taxon>Didymosphaeriaceae</taxon>
        <taxon>Paraconiothyrium</taxon>
    </lineage>
</organism>
<proteinExistence type="predicted"/>
<feature type="region of interest" description="Disordered" evidence="1">
    <location>
        <begin position="308"/>
        <end position="476"/>
    </location>
</feature>
<protein>
    <submittedName>
        <fullName evidence="2">Uncharacterized protein</fullName>
    </submittedName>
</protein>
<feature type="compositionally biased region" description="Low complexity" evidence="1">
    <location>
        <begin position="409"/>
        <end position="421"/>
    </location>
</feature>
<reference evidence="2 3" key="1">
    <citation type="submission" date="2024-02" db="EMBL/GenBank/DDBJ databases">
        <title>De novo assembly and annotation of 12 fungi associated with fruit tree decline syndrome in Ontario, Canada.</title>
        <authorList>
            <person name="Sulman M."/>
            <person name="Ellouze W."/>
            <person name="Ilyukhin E."/>
        </authorList>
    </citation>
    <scope>NUCLEOTIDE SEQUENCE [LARGE SCALE GENOMIC DNA]</scope>
    <source>
        <strain evidence="2 3">M42-189</strain>
    </source>
</reference>
<feature type="compositionally biased region" description="Basic and acidic residues" evidence="1">
    <location>
        <begin position="25"/>
        <end position="46"/>
    </location>
</feature>
<evidence type="ECO:0000256" key="1">
    <source>
        <dbReference type="SAM" id="MobiDB-lite"/>
    </source>
</evidence>
<feature type="region of interest" description="Disordered" evidence="1">
    <location>
        <begin position="1"/>
        <end position="114"/>
    </location>
</feature>
<sequence length="557" mass="62628">MSTPNRLPGRASLPHTPISTLSSRNRTDSFAEPKSELLRNALDAKRQAHVTPAPTPPDSGLAHTETLKSAVSDPWLDNAKNEEETKATPVRRPRRPSEGALPRMRTQRELQAENESLRKAQMDLKLRLEALGDQHNKLRDLNEQYEERIRELEPYAAQVDDLRDANNQLTLKVQDMEDEMSELRDQNKLILQISEETVAELGQRNEALEEAAELILGLEKSKGDLLEEIEQLKAQPANTQDDVRYNIDTSATANEQREYPTRVHSIDESRPSTSYNDSDYYSMPASPHGKPSQESMIFVSDRAKKFIDMKKETQRSTKDLSRRLSDASLRQQKKREPTPQVPQIPEAYRQQPITSGPNRTPRRVGSLRTTLSPALAYDPYGTVQPGSAPQTPTGGLRAHFQNGLTLDISSRSSRPDSQWSSATNSPLSNKSKKSTRGLNMPVAPARHSSRAAHTSYSAEQLRSEYKPEERSDAGKEMTWEVPPSIVSEVPTTELDANYRGPWYNQISSWGTNNPNAAGAGARNVQRSTSYTEANFLFNPAENEDEFVEKTRSFGRRR</sequence>
<feature type="compositionally biased region" description="Polar residues" evidence="1">
    <location>
        <begin position="451"/>
        <end position="460"/>
    </location>
</feature>
<feature type="compositionally biased region" description="Basic and acidic residues" evidence="1">
    <location>
        <begin position="255"/>
        <end position="270"/>
    </location>
</feature>
<feature type="compositionally biased region" description="Basic and acidic residues" evidence="1">
    <location>
        <begin position="461"/>
        <end position="476"/>
    </location>
</feature>
<feature type="compositionally biased region" description="Polar residues" evidence="1">
    <location>
        <begin position="384"/>
        <end position="393"/>
    </location>
</feature>
<dbReference type="EMBL" id="JAKJXO020000017">
    <property type="protein sequence ID" value="KAL1594460.1"/>
    <property type="molecule type" value="Genomic_DNA"/>
</dbReference>
<accession>A0ABR3QQM6</accession>
<evidence type="ECO:0000313" key="3">
    <source>
        <dbReference type="Proteomes" id="UP001521785"/>
    </source>
</evidence>